<keyword evidence="1" id="KW-0812">Transmembrane</keyword>
<feature type="transmembrane region" description="Helical" evidence="1">
    <location>
        <begin position="70"/>
        <end position="89"/>
    </location>
</feature>
<feature type="transmembrane region" description="Helical" evidence="1">
    <location>
        <begin position="16"/>
        <end position="40"/>
    </location>
</feature>
<evidence type="ECO:0000313" key="2">
    <source>
        <dbReference type="EMBL" id="MFD1545595.1"/>
    </source>
</evidence>
<keyword evidence="3" id="KW-1185">Reference proteome</keyword>
<dbReference type="Proteomes" id="UP001597097">
    <property type="component" value="Unassembled WGS sequence"/>
</dbReference>
<keyword evidence="1" id="KW-0472">Membrane</keyword>
<accession>A0ABW4GSE0</accession>
<reference evidence="3" key="1">
    <citation type="journal article" date="2019" name="Int. J. Syst. Evol. Microbiol.">
        <title>The Global Catalogue of Microorganisms (GCM) 10K type strain sequencing project: providing services to taxonomists for standard genome sequencing and annotation.</title>
        <authorList>
            <consortium name="The Broad Institute Genomics Platform"/>
            <consortium name="The Broad Institute Genome Sequencing Center for Infectious Disease"/>
            <person name="Wu L."/>
            <person name="Ma J."/>
        </authorList>
    </citation>
    <scope>NUCLEOTIDE SEQUENCE [LARGE SCALE GENOMIC DNA]</scope>
    <source>
        <strain evidence="3">CGMCC 1.15399</strain>
    </source>
</reference>
<evidence type="ECO:0000313" key="3">
    <source>
        <dbReference type="Proteomes" id="UP001597097"/>
    </source>
</evidence>
<organism evidence="2 3">
    <name type="scientific">Nonomuraea guangzhouensis</name>
    <dbReference type="NCBI Taxonomy" id="1291555"/>
    <lineage>
        <taxon>Bacteria</taxon>
        <taxon>Bacillati</taxon>
        <taxon>Actinomycetota</taxon>
        <taxon>Actinomycetes</taxon>
        <taxon>Streptosporangiales</taxon>
        <taxon>Streptosporangiaceae</taxon>
        <taxon>Nonomuraea</taxon>
    </lineage>
</organism>
<sequence>MIELQPELERPGRQTVLAWAVGIILTVGLIASTALVIALFPDSPYCAEYTGCLGLLVQAWEVGTRIARPMLALTVASLLAFYLLAAALLPD</sequence>
<keyword evidence="1" id="KW-1133">Transmembrane helix</keyword>
<evidence type="ECO:0000256" key="1">
    <source>
        <dbReference type="SAM" id="Phobius"/>
    </source>
</evidence>
<protein>
    <submittedName>
        <fullName evidence="2">Uncharacterized protein</fullName>
    </submittedName>
</protein>
<dbReference type="RefSeq" id="WP_378625738.1">
    <property type="nucleotide sequence ID" value="NZ_JBHUCM010000048.1"/>
</dbReference>
<name>A0ABW4GSE0_9ACTN</name>
<gene>
    <name evidence="2" type="ORF">ACFSJ0_51745</name>
</gene>
<comment type="caution">
    <text evidence="2">The sequence shown here is derived from an EMBL/GenBank/DDBJ whole genome shotgun (WGS) entry which is preliminary data.</text>
</comment>
<proteinExistence type="predicted"/>
<dbReference type="EMBL" id="JBHUCM010000048">
    <property type="protein sequence ID" value="MFD1545595.1"/>
    <property type="molecule type" value="Genomic_DNA"/>
</dbReference>